<gene>
    <name evidence="2" type="ORF">ACFQ5M_05525</name>
</gene>
<dbReference type="RefSeq" id="WP_125715772.1">
    <property type="nucleotide sequence ID" value="NZ_JBHTOP010000011.1"/>
</dbReference>
<evidence type="ECO:0000256" key="1">
    <source>
        <dbReference type="SAM" id="Coils"/>
    </source>
</evidence>
<dbReference type="EMBL" id="JBHTOP010000011">
    <property type="protein sequence ID" value="MFD1671547.1"/>
    <property type="molecule type" value="Genomic_DNA"/>
</dbReference>
<keyword evidence="3" id="KW-1185">Reference proteome</keyword>
<proteinExistence type="predicted"/>
<name>A0ABW4J587_9LACO</name>
<sequence>MAKDQQMFQEIAKATQNLATVRKPLPTIVDEVAVRRDQKQLRPFFSDRGALSATDQDLEQLLQLTGQAVTMQQVFFNRTLGQITAASLADGILVGFTAAGMAQQTLKQAVTVGYELCIFLLNKGIVTSDSEMPNNFLALIQENRPDLMTAFEMAEGPVADEVQEGSDFFANEPIKLVSDDITSFFAQSDKITTDFNEFIQQMATKNSPAKLQLALTFFNGINPTYVQVFNLKRIYEAYPEQPNVVEEACQQFFLGFNDFIKGLTPQSLINVSKTWHMFLKFCLNYKHLTSGQYQRFLKTGNRMILQMAAISGKNRDDDFEELSQLADTVFTRPNYTIDTAKARVILAKLNMTPVMPKVKNQYAPKLKKKLDAHQLELELKQAKQHLADFKLTVIGDVPEVDYACYEAVLLELHTKMVTDYNRRLSRWTVDSFRACLMQWFKENRQLDQRPAFFRFLQSYLANLEENGIIHNGDILLGGVRAAMETYFITSINALSKA</sequence>
<reference evidence="3" key="1">
    <citation type="journal article" date="2019" name="Int. J. Syst. Evol. Microbiol.">
        <title>The Global Catalogue of Microorganisms (GCM) 10K type strain sequencing project: providing services to taxonomists for standard genome sequencing and annotation.</title>
        <authorList>
            <consortium name="The Broad Institute Genomics Platform"/>
            <consortium name="The Broad Institute Genome Sequencing Center for Infectious Disease"/>
            <person name="Wu L."/>
            <person name="Ma J."/>
        </authorList>
    </citation>
    <scope>NUCLEOTIDE SEQUENCE [LARGE SCALE GENOMIC DNA]</scope>
    <source>
        <strain evidence="3">CCM 8896</strain>
    </source>
</reference>
<feature type="coiled-coil region" evidence="1">
    <location>
        <begin position="363"/>
        <end position="392"/>
    </location>
</feature>
<keyword evidence="1" id="KW-0175">Coiled coil</keyword>
<comment type="caution">
    <text evidence="2">The sequence shown here is derived from an EMBL/GenBank/DDBJ whole genome shotgun (WGS) entry which is preliminary data.</text>
</comment>
<organism evidence="2 3">
    <name type="scientific">Agrilactobacillus yilanensis</name>
    <dbReference type="NCBI Taxonomy" id="2485997"/>
    <lineage>
        <taxon>Bacteria</taxon>
        <taxon>Bacillati</taxon>
        <taxon>Bacillota</taxon>
        <taxon>Bacilli</taxon>
        <taxon>Lactobacillales</taxon>
        <taxon>Lactobacillaceae</taxon>
        <taxon>Agrilactobacillus</taxon>
    </lineage>
</organism>
<protein>
    <submittedName>
        <fullName evidence="2">Uncharacterized protein</fullName>
    </submittedName>
</protein>
<evidence type="ECO:0000313" key="3">
    <source>
        <dbReference type="Proteomes" id="UP001597267"/>
    </source>
</evidence>
<dbReference type="Proteomes" id="UP001597267">
    <property type="component" value="Unassembled WGS sequence"/>
</dbReference>
<evidence type="ECO:0000313" key="2">
    <source>
        <dbReference type="EMBL" id="MFD1671547.1"/>
    </source>
</evidence>
<accession>A0ABW4J587</accession>